<gene>
    <name evidence="3" type="ORF">CUN60_10910</name>
</gene>
<feature type="compositionally biased region" description="Pro residues" evidence="1">
    <location>
        <begin position="54"/>
        <end position="74"/>
    </location>
</feature>
<dbReference type="EMBL" id="CP024847">
    <property type="protein sequence ID" value="AUR52779.1"/>
    <property type="molecule type" value="Genomic_DNA"/>
</dbReference>
<dbReference type="Proteomes" id="UP000236655">
    <property type="component" value="Chromosome"/>
</dbReference>
<evidence type="ECO:0000313" key="4">
    <source>
        <dbReference type="Proteomes" id="UP000236655"/>
    </source>
</evidence>
<protein>
    <submittedName>
        <fullName evidence="3">Uncharacterized protein</fullName>
    </submittedName>
</protein>
<organism evidence="3 4">
    <name type="scientific">Aquella oligotrophica</name>
    <dbReference type="NCBI Taxonomy" id="2067065"/>
    <lineage>
        <taxon>Bacteria</taxon>
        <taxon>Pseudomonadati</taxon>
        <taxon>Pseudomonadota</taxon>
        <taxon>Betaproteobacteria</taxon>
        <taxon>Neisseriales</taxon>
        <taxon>Neisseriaceae</taxon>
        <taxon>Aquella</taxon>
    </lineage>
</organism>
<feature type="compositionally biased region" description="Low complexity" evidence="1">
    <location>
        <begin position="43"/>
        <end position="53"/>
    </location>
</feature>
<keyword evidence="4" id="KW-1185">Reference proteome</keyword>
<evidence type="ECO:0000256" key="2">
    <source>
        <dbReference type="SAM" id="SignalP"/>
    </source>
</evidence>
<sequence length="93" mass="9350">MNQKIIFASLLALFSSLHLPEANASGAIVWACTSPDISSQYLPSSCSSTGSSPTPAPPTPNPTASPPPPPPPPAEGGGGSMCPPWCNGQYIGS</sequence>
<dbReference type="AlphaFoldDB" id="A0A2I7N8J7"/>
<dbReference type="KEGG" id="nba:CUN60_10910"/>
<evidence type="ECO:0000313" key="3">
    <source>
        <dbReference type="EMBL" id="AUR52779.1"/>
    </source>
</evidence>
<reference evidence="4" key="1">
    <citation type="submission" date="2017-11" db="EMBL/GenBank/DDBJ databases">
        <authorList>
            <person name="Chan K.G."/>
            <person name="Lee L.S."/>
        </authorList>
    </citation>
    <scope>NUCLEOTIDE SEQUENCE [LARGE SCALE GENOMIC DNA]</scope>
    <source>
        <strain evidence="4">DSM 100970</strain>
    </source>
</reference>
<proteinExistence type="predicted"/>
<feature type="chain" id="PRO_5014377224" evidence="2">
    <location>
        <begin position="25"/>
        <end position="93"/>
    </location>
</feature>
<accession>A0A2I7N8J7</accession>
<name>A0A2I7N8J7_9NEIS</name>
<feature type="region of interest" description="Disordered" evidence="1">
    <location>
        <begin position="42"/>
        <end position="80"/>
    </location>
</feature>
<keyword evidence="2" id="KW-0732">Signal</keyword>
<dbReference type="RefSeq" id="WP_102952067.1">
    <property type="nucleotide sequence ID" value="NZ_CP024847.1"/>
</dbReference>
<feature type="signal peptide" evidence="2">
    <location>
        <begin position="1"/>
        <end position="24"/>
    </location>
</feature>
<evidence type="ECO:0000256" key="1">
    <source>
        <dbReference type="SAM" id="MobiDB-lite"/>
    </source>
</evidence>
<dbReference type="Gene3D" id="3.30.700.10">
    <property type="entry name" value="Glycoprotein, Type 4 Pilin"/>
    <property type="match status" value="1"/>
</dbReference>